<dbReference type="EMBL" id="JARJCW010000132">
    <property type="protein sequence ID" value="KAJ7191503.1"/>
    <property type="molecule type" value="Genomic_DNA"/>
</dbReference>
<evidence type="ECO:0000256" key="1">
    <source>
        <dbReference type="SAM" id="MobiDB-lite"/>
    </source>
</evidence>
<dbReference type="AlphaFoldDB" id="A0AAD6Y2K5"/>
<organism evidence="2 3">
    <name type="scientific">Mycena pura</name>
    <dbReference type="NCBI Taxonomy" id="153505"/>
    <lineage>
        <taxon>Eukaryota</taxon>
        <taxon>Fungi</taxon>
        <taxon>Dikarya</taxon>
        <taxon>Basidiomycota</taxon>
        <taxon>Agaricomycotina</taxon>
        <taxon>Agaricomycetes</taxon>
        <taxon>Agaricomycetidae</taxon>
        <taxon>Agaricales</taxon>
        <taxon>Marasmiineae</taxon>
        <taxon>Mycenaceae</taxon>
        <taxon>Mycena</taxon>
    </lineage>
</organism>
<dbReference type="Proteomes" id="UP001219525">
    <property type="component" value="Unassembled WGS sequence"/>
</dbReference>
<accession>A0AAD6Y2K5</accession>
<sequence>MSPPSEPPKVWTMWDYGPRIPRPLTPYTHLLLFIAMENLRAWLLLNENVLNTLTAFTFDDDVISPTSSIFIERKKAISLWLHDEPPRVDFVNYTPRPSVYPPSQLQMLRVSYGLVHIQLARSLFTAIYDLYEVTQHKDCHPRVQAQLWCALFLLERAILHEVSHAARLIFSTRPSPPDHKMQTGVESQLKGGNSLGSFVKRWEMEARTGGEAHLYVSVGEEALLKKLTSVDWDFIDADLARMPTTALFQSHSVLRTGDVAAPCGTWEELQDKREQQQDKHQKHTVPEPPPCSFCVSSSLAGLSLASSADDDDSDVNIWSCRKSTQKLQVYE</sequence>
<proteinExistence type="predicted"/>
<comment type="caution">
    <text evidence="2">The sequence shown here is derived from an EMBL/GenBank/DDBJ whole genome shotgun (WGS) entry which is preliminary data.</text>
</comment>
<evidence type="ECO:0000313" key="2">
    <source>
        <dbReference type="EMBL" id="KAJ7191503.1"/>
    </source>
</evidence>
<feature type="region of interest" description="Disordered" evidence="1">
    <location>
        <begin position="270"/>
        <end position="290"/>
    </location>
</feature>
<gene>
    <name evidence="2" type="ORF">GGX14DRAFT_600506</name>
</gene>
<keyword evidence="3" id="KW-1185">Reference proteome</keyword>
<reference evidence="2" key="1">
    <citation type="submission" date="2023-03" db="EMBL/GenBank/DDBJ databases">
        <title>Massive genome expansion in bonnet fungi (Mycena s.s.) driven by repeated elements and novel gene families across ecological guilds.</title>
        <authorList>
            <consortium name="Lawrence Berkeley National Laboratory"/>
            <person name="Harder C.B."/>
            <person name="Miyauchi S."/>
            <person name="Viragh M."/>
            <person name="Kuo A."/>
            <person name="Thoen E."/>
            <person name="Andreopoulos B."/>
            <person name="Lu D."/>
            <person name="Skrede I."/>
            <person name="Drula E."/>
            <person name="Henrissat B."/>
            <person name="Morin E."/>
            <person name="Kohler A."/>
            <person name="Barry K."/>
            <person name="LaButti K."/>
            <person name="Morin E."/>
            <person name="Salamov A."/>
            <person name="Lipzen A."/>
            <person name="Mereny Z."/>
            <person name="Hegedus B."/>
            <person name="Baldrian P."/>
            <person name="Stursova M."/>
            <person name="Weitz H."/>
            <person name="Taylor A."/>
            <person name="Grigoriev I.V."/>
            <person name="Nagy L.G."/>
            <person name="Martin F."/>
            <person name="Kauserud H."/>
        </authorList>
    </citation>
    <scope>NUCLEOTIDE SEQUENCE</scope>
    <source>
        <strain evidence="2">9144</strain>
    </source>
</reference>
<protein>
    <submittedName>
        <fullName evidence="2">Uncharacterized protein</fullName>
    </submittedName>
</protein>
<evidence type="ECO:0000313" key="3">
    <source>
        <dbReference type="Proteomes" id="UP001219525"/>
    </source>
</evidence>
<name>A0AAD6Y2K5_9AGAR</name>
<feature type="compositionally biased region" description="Basic and acidic residues" evidence="1">
    <location>
        <begin position="270"/>
        <end position="279"/>
    </location>
</feature>